<dbReference type="InterPro" id="IPR000555">
    <property type="entry name" value="JAMM/MPN+_dom"/>
</dbReference>
<dbReference type="PANTHER" id="PTHR10410">
    <property type="entry name" value="EUKARYOTIC TRANSLATION INITIATION FACTOR 3 -RELATED"/>
    <property type="match status" value="1"/>
</dbReference>
<dbReference type="eggNOG" id="KOG1560">
    <property type="taxonomic scope" value="Eukaryota"/>
</dbReference>
<dbReference type="GeneID" id="2908618"/>
<comment type="function">
    <text evidence="4">Component of the eukaryotic translation initiation factor 3 (eIF-3) complex, which is involved in protein synthesis of a specialized repertoire of mRNAs and, together with other initiation factors, stimulates binding of mRNA and methionyl-tRNAi to the 40S ribosome. The eIF-3 complex specifically targets and initiates translation of a subset of mRNAs involved in cell proliferation.</text>
</comment>
<dbReference type="GO" id="GO:0033290">
    <property type="term" value="C:eukaryotic 48S preinitiation complex"/>
    <property type="evidence" value="ECO:0007669"/>
    <property type="project" value="UniProtKB-UniRule"/>
</dbReference>
<dbReference type="AlphaFoldDB" id="A0A1D8NNP7"/>
<sequence length="420" mass="46959">MCLGQYFRNMSSQIGFSCRIHCFFPNPSSLRGSHHSIKTLPPSCPPTLFSPNPHLHEFFTFWHNTHHTPSTPKMTTTRVCIDSSVALKIVRHCQESAPSIVAGQLLGLDVDGELRISHAFAFPQNAAGGNPNSDDGLSLRLKAVAKYQPEMIDHLKEVNVDSNSVGWYQSTVLGRIYNASVIENLAVFQEKNPDSVVLVYDVAGSEVVSDTDPSSTGPQGHTTTTPSGFNLRAFRLSEEYLNVRKSGKFDTATLTENNLTYHDVLVELPVEIKNSNLATLLLYQLGQQYPNSPFAESSFSNLNVSVDPFLEKNIEAIFDSVDDFHYDQGNYNYYQRQMTREQAKITQWQQKRKAENAAREKDGRPALPTDEWKRLFKLPTEPSRQDNLLISAQLNEHCSVIEEFGAAVNSKLFATQGGLL</sequence>
<dbReference type="RefSeq" id="XP_505479.2">
    <property type="nucleotide sequence ID" value="XM_505479.3"/>
</dbReference>
<dbReference type="GO" id="GO:0008237">
    <property type="term" value="F:metallopeptidase activity"/>
    <property type="evidence" value="ECO:0007669"/>
    <property type="project" value="InterPro"/>
</dbReference>
<comment type="subunit">
    <text evidence="4">Component of the eukaryotic translation initiation factor 3 (eIF-3) complex.</text>
</comment>
<dbReference type="VEuPathDB" id="FungiDB:YALI1_F21482g"/>
<dbReference type="GO" id="GO:0001732">
    <property type="term" value="P:formation of cytoplasmic translation initiation complex"/>
    <property type="evidence" value="ECO:0007669"/>
    <property type="project" value="UniProtKB-UniRule"/>
</dbReference>
<dbReference type="VEuPathDB" id="FungiDB:YALI0_F16005g"/>
<dbReference type="CDD" id="cd08065">
    <property type="entry name" value="MPN_eIF3h"/>
    <property type="match status" value="1"/>
</dbReference>
<reference evidence="7 8" key="1">
    <citation type="journal article" date="2016" name="PLoS ONE">
        <title>Sequence Assembly of Yarrowia lipolytica Strain W29/CLIB89 Shows Transposable Element Diversity.</title>
        <authorList>
            <person name="Magnan C."/>
            <person name="Yu J."/>
            <person name="Chang I."/>
            <person name="Jahn E."/>
            <person name="Kanomata Y."/>
            <person name="Wu J."/>
            <person name="Zeller M."/>
            <person name="Oakes M."/>
            <person name="Baldi P."/>
            <person name="Sandmeyer S."/>
        </authorList>
    </citation>
    <scope>NUCLEOTIDE SEQUENCE [LARGE SCALE GENOMIC DNA]</scope>
    <source>
        <strain evidence="8">CLIB89(W29)</strain>
    </source>
</reference>
<evidence type="ECO:0000313" key="7">
    <source>
        <dbReference type="EMBL" id="AOW07252.1"/>
    </source>
</evidence>
<dbReference type="GO" id="GO:0003743">
    <property type="term" value="F:translation initiation factor activity"/>
    <property type="evidence" value="ECO:0007669"/>
    <property type="project" value="UniProtKB-UniRule"/>
</dbReference>
<name>A0A1D8NNP7_YARLL</name>
<evidence type="ECO:0000256" key="2">
    <source>
        <dbReference type="ARBA" id="ARBA00022540"/>
    </source>
</evidence>
<dbReference type="InterPro" id="IPR027524">
    <property type="entry name" value="eIF3h"/>
</dbReference>
<dbReference type="PROSITE" id="PS50249">
    <property type="entry name" value="MPN"/>
    <property type="match status" value="1"/>
</dbReference>
<evidence type="ECO:0000313" key="8">
    <source>
        <dbReference type="Proteomes" id="UP000182444"/>
    </source>
</evidence>
<dbReference type="EMBL" id="CP017558">
    <property type="protein sequence ID" value="AOW07252.1"/>
    <property type="molecule type" value="Genomic_DNA"/>
</dbReference>
<dbReference type="Proteomes" id="UP000182444">
    <property type="component" value="Chromosome 1F"/>
</dbReference>
<dbReference type="Pfam" id="PF19445">
    <property type="entry name" value="eIF3h_C"/>
    <property type="match status" value="1"/>
</dbReference>
<dbReference type="HAMAP" id="MF_03007">
    <property type="entry name" value="eIF3h"/>
    <property type="match status" value="1"/>
</dbReference>
<evidence type="ECO:0000256" key="5">
    <source>
        <dbReference type="SAM" id="MobiDB-lite"/>
    </source>
</evidence>
<comment type="similarity">
    <text evidence="4">Belongs to the eIF-3 subunit H family.</text>
</comment>
<protein>
    <recommendedName>
        <fullName evidence="4">Eukaryotic translation initiation factor 3 subunit H</fullName>
        <shortName evidence="4">eIF3h</shortName>
    </recommendedName>
</protein>
<dbReference type="InterPro" id="IPR037518">
    <property type="entry name" value="MPN"/>
</dbReference>
<comment type="subcellular location">
    <subcellularLocation>
        <location evidence="4">Cytoplasm</location>
    </subcellularLocation>
</comment>
<dbReference type="Pfam" id="PF01398">
    <property type="entry name" value="JAB"/>
    <property type="match status" value="1"/>
</dbReference>
<proteinExistence type="inferred from homology"/>
<evidence type="ECO:0000259" key="6">
    <source>
        <dbReference type="PROSITE" id="PS50249"/>
    </source>
</evidence>
<evidence type="ECO:0000256" key="1">
    <source>
        <dbReference type="ARBA" id="ARBA00022490"/>
    </source>
</evidence>
<dbReference type="InterPro" id="IPR050242">
    <property type="entry name" value="JAMM_MPN+_peptidase_M67A"/>
</dbReference>
<accession>A0A1D8NNP7</accession>
<dbReference type="KEGG" id="yli:2908618"/>
<keyword evidence="2 4" id="KW-0396">Initiation factor</keyword>
<gene>
    <name evidence="7" type="ORF">YALI1_F21482g</name>
</gene>
<organism evidence="7 8">
    <name type="scientific">Yarrowia lipolytica</name>
    <name type="common">Candida lipolytica</name>
    <dbReference type="NCBI Taxonomy" id="4952"/>
    <lineage>
        <taxon>Eukaryota</taxon>
        <taxon>Fungi</taxon>
        <taxon>Dikarya</taxon>
        <taxon>Ascomycota</taxon>
        <taxon>Saccharomycotina</taxon>
        <taxon>Dipodascomycetes</taxon>
        <taxon>Dipodascales</taxon>
        <taxon>Dipodascales incertae sedis</taxon>
        <taxon>Yarrowia</taxon>
    </lineage>
</organism>
<keyword evidence="1 4" id="KW-0963">Cytoplasm</keyword>
<evidence type="ECO:0000256" key="3">
    <source>
        <dbReference type="ARBA" id="ARBA00022917"/>
    </source>
</evidence>
<feature type="compositionally biased region" description="Polar residues" evidence="5">
    <location>
        <begin position="211"/>
        <end position="228"/>
    </location>
</feature>
<evidence type="ECO:0000256" key="4">
    <source>
        <dbReference type="HAMAP-Rule" id="MF_03007"/>
    </source>
</evidence>
<dbReference type="GO" id="GO:0005852">
    <property type="term" value="C:eukaryotic translation initiation factor 3 complex"/>
    <property type="evidence" value="ECO:0007669"/>
    <property type="project" value="UniProtKB-UniRule"/>
</dbReference>
<keyword evidence="3 4" id="KW-0648">Protein biosynthesis</keyword>
<feature type="region of interest" description="Disordered" evidence="5">
    <location>
        <begin position="209"/>
        <end position="228"/>
    </location>
</feature>
<dbReference type="InterPro" id="IPR045810">
    <property type="entry name" value="eIF3h_C"/>
</dbReference>
<dbReference type="GO" id="GO:0016282">
    <property type="term" value="C:eukaryotic 43S preinitiation complex"/>
    <property type="evidence" value="ECO:0007669"/>
    <property type="project" value="UniProtKB-UniRule"/>
</dbReference>
<dbReference type="Gene3D" id="3.40.140.10">
    <property type="entry name" value="Cytidine Deaminase, domain 2"/>
    <property type="match status" value="1"/>
</dbReference>
<feature type="domain" description="MPN" evidence="6">
    <location>
        <begin position="79"/>
        <end position="222"/>
    </location>
</feature>